<accession>A0A2P2NGC7</accession>
<feature type="transmembrane region" description="Helical" evidence="1">
    <location>
        <begin position="34"/>
        <end position="61"/>
    </location>
</feature>
<keyword evidence="1" id="KW-0812">Transmembrane</keyword>
<dbReference type="AlphaFoldDB" id="A0A2P2NGC7"/>
<protein>
    <submittedName>
        <fullName evidence="2">Uncharacterized protein</fullName>
    </submittedName>
</protein>
<proteinExistence type="predicted"/>
<keyword evidence="1" id="KW-0472">Membrane</keyword>
<reference evidence="2" key="1">
    <citation type="submission" date="2018-02" db="EMBL/GenBank/DDBJ databases">
        <title>Rhizophora mucronata_Transcriptome.</title>
        <authorList>
            <person name="Meera S.P."/>
            <person name="Sreeshan A."/>
            <person name="Augustine A."/>
        </authorList>
    </citation>
    <scope>NUCLEOTIDE SEQUENCE</scope>
    <source>
        <tissue evidence="2">Leaf</tissue>
    </source>
</reference>
<name>A0A2P2NGC7_RHIMU</name>
<evidence type="ECO:0000256" key="1">
    <source>
        <dbReference type="SAM" id="Phobius"/>
    </source>
</evidence>
<sequence>MNFGITKKKRLLYCDLNVTSLNHRNNLMHQKSLYYYYFLLFLFSTLHIQAQHVFCLFGSWLGGLSI</sequence>
<dbReference type="EMBL" id="GGEC01061054">
    <property type="protein sequence ID" value="MBX41538.1"/>
    <property type="molecule type" value="Transcribed_RNA"/>
</dbReference>
<organism evidence="2">
    <name type="scientific">Rhizophora mucronata</name>
    <name type="common">Asiatic mangrove</name>
    <dbReference type="NCBI Taxonomy" id="61149"/>
    <lineage>
        <taxon>Eukaryota</taxon>
        <taxon>Viridiplantae</taxon>
        <taxon>Streptophyta</taxon>
        <taxon>Embryophyta</taxon>
        <taxon>Tracheophyta</taxon>
        <taxon>Spermatophyta</taxon>
        <taxon>Magnoliopsida</taxon>
        <taxon>eudicotyledons</taxon>
        <taxon>Gunneridae</taxon>
        <taxon>Pentapetalae</taxon>
        <taxon>rosids</taxon>
        <taxon>fabids</taxon>
        <taxon>Malpighiales</taxon>
        <taxon>Rhizophoraceae</taxon>
        <taxon>Rhizophora</taxon>
    </lineage>
</organism>
<keyword evidence="1" id="KW-1133">Transmembrane helix</keyword>
<evidence type="ECO:0000313" key="2">
    <source>
        <dbReference type="EMBL" id="MBX41538.1"/>
    </source>
</evidence>